<protein>
    <submittedName>
        <fullName evidence="1">DUF1223 domain-containing protein</fullName>
    </submittedName>
</protein>
<gene>
    <name evidence="1" type="ORF">GWK08_11220</name>
</gene>
<dbReference type="PANTHER" id="PTHR36057">
    <property type="match status" value="1"/>
</dbReference>
<proteinExistence type="predicted"/>
<evidence type="ECO:0000313" key="1">
    <source>
        <dbReference type="EMBL" id="NER14014.1"/>
    </source>
</evidence>
<dbReference type="InterPro" id="IPR010634">
    <property type="entry name" value="DUF1223"/>
</dbReference>
<dbReference type="RefSeq" id="WP_163607280.1">
    <property type="nucleotide sequence ID" value="NZ_JAABOO010000002.1"/>
</dbReference>
<organism evidence="1 2">
    <name type="scientific">Leptobacterium flavescens</name>
    <dbReference type="NCBI Taxonomy" id="472055"/>
    <lineage>
        <taxon>Bacteria</taxon>
        <taxon>Pseudomonadati</taxon>
        <taxon>Bacteroidota</taxon>
        <taxon>Flavobacteriia</taxon>
        <taxon>Flavobacteriales</taxon>
        <taxon>Flavobacteriaceae</taxon>
        <taxon>Leptobacterium</taxon>
    </lineage>
</organism>
<comment type="caution">
    <text evidence="1">The sequence shown here is derived from an EMBL/GenBank/DDBJ whole genome shotgun (WGS) entry which is preliminary data.</text>
</comment>
<accession>A0A6P0ULB0</accession>
<sequence length="246" mass="27899">MKKLLLTFVIILGLGFTTTERSNLAFEPIVVLELFTSQGCSSCPSADKLLNEVRKEYNEKNVFALSYHVSYWNYIGWKDPFSKEEYTEKQHAYAAKFRSRSVYTPQLVVNGKEHFVGSDQYKLYSRLKSYSKTSVPNQVILKNVKKNGSEVSFDYELKGNLSGKKLRTVLVINERETFVKRGENRNRKLTNSNIVVAERYIDPSAGNTKGLKIRVPEIVEAGDELQLITLVEDANLNITGAAKKAL</sequence>
<dbReference type="SUPFAM" id="SSF52833">
    <property type="entry name" value="Thioredoxin-like"/>
    <property type="match status" value="1"/>
</dbReference>
<dbReference type="PANTHER" id="PTHR36057:SF1">
    <property type="entry name" value="LIPOPROTEIN LIPID ATTACHMENT SITE-LIKE PROTEIN, PUTATIVE (DUF1223)-RELATED"/>
    <property type="match status" value="1"/>
</dbReference>
<dbReference type="AlphaFoldDB" id="A0A6P0ULB0"/>
<reference evidence="1 2" key="1">
    <citation type="submission" date="2020-01" db="EMBL/GenBank/DDBJ databases">
        <title>Leptobacterium flavescens.</title>
        <authorList>
            <person name="Wang G."/>
        </authorList>
    </citation>
    <scope>NUCLEOTIDE SEQUENCE [LARGE SCALE GENOMIC DNA]</scope>
    <source>
        <strain evidence="1 2">KCTC 22160</strain>
    </source>
</reference>
<dbReference type="EMBL" id="JAABOO010000002">
    <property type="protein sequence ID" value="NER14014.1"/>
    <property type="molecule type" value="Genomic_DNA"/>
</dbReference>
<dbReference type="Proteomes" id="UP000468581">
    <property type="component" value="Unassembled WGS sequence"/>
</dbReference>
<evidence type="ECO:0000313" key="2">
    <source>
        <dbReference type="Proteomes" id="UP000468581"/>
    </source>
</evidence>
<name>A0A6P0ULB0_9FLAO</name>
<keyword evidence="2" id="KW-1185">Reference proteome</keyword>
<dbReference type="Pfam" id="PF06764">
    <property type="entry name" value="DUF1223"/>
    <property type="match status" value="1"/>
</dbReference>
<dbReference type="InterPro" id="IPR036249">
    <property type="entry name" value="Thioredoxin-like_sf"/>
</dbReference>
<dbReference type="Gene3D" id="3.40.30.10">
    <property type="entry name" value="Glutaredoxin"/>
    <property type="match status" value="1"/>
</dbReference>